<evidence type="ECO:0000256" key="14">
    <source>
        <dbReference type="ARBA" id="ARBA00048173"/>
    </source>
</evidence>
<comment type="caution">
    <text evidence="18">The sequence shown here is derived from an EMBL/GenBank/DDBJ whole genome shotgun (WGS) entry which is preliminary data.</text>
</comment>
<keyword evidence="11 15" id="KW-0695">RNA-directed DNA polymerase</keyword>
<dbReference type="Pfam" id="PF12009">
    <property type="entry name" value="Telomerase_RBD"/>
    <property type="match status" value="1"/>
</dbReference>
<feature type="region of interest" description="Disordered" evidence="16">
    <location>
        <begin position="431"/>
        <end position="451"/>
    </location>
</feature>
<evidence type="ECO:0000256" key="7">
    <source>
        <dbReference type="ARBA" id="ARBA00022695"/>
    </source>
</evidence>
<protein>
    <recommendedName>
        <fullName evidence="4 15">Telomerase reverse transcriptase</fullName>
        <ecNumber evidence="3 15">2.7.7.49</ecNumber>
    </recommendedName>
    <alternativeName>
        <fullName evidence="15">Telomerase catalytic subunit</fullName>
    </alternativeName>
</protein>
<evidence type="ECO:0000256" key="16">
    <source>
        <dbReference type="SAM" id="MobiDB-lite"/>
    </source>
</evidence>
<keyword evidence="6 15" id="KW-0808">Transferase</keyword>
<dbReference type="Pfam" id="PF21399">
    <property type="entry name" value="TERT_C"/>
    <property type="match status" value="1"/>
</dbReference>
<accession>A0ABR2V4X3</accession>
<dbReference type="Pfam" id="PF00078">
    <property type="entry name" value="RVT_1"/>
    <property type="match status" value="1"/>
</dbReference>
<evidence type="ECO:0000256" key="9">
    <source>
        <dbReference type="ARBA" id="ARBA00022842"/>
    </source>
</evidence>
<comment type="subcellular location">
    <subcellularLocation>
        <location evidence="1">Mitochondrion</location>
    </subcellularLocation>
    <subcellularLocation>
        <location evidence="15">Nucleus</location>
    </subcellularLocation>
    <subcellularLocation>
        <location evidence="15">Chromosome</location>
        <location evidence="15">Telomere</location>
    </subcellularLocation>
</comment>
<evidence type="ECO:0000256" key="11">
    <source>
        <dbReference type="ARBA" id="ARBA00022918"/>
    </source>
</evidence>
<dbReference type="SUPFAM" id="SSF56672">
    <property type="entry name" value="DNA/RNA polymerases"/>
    <property type="match status" value="1"/>
</dbReference>
<evidence type="ECO:0000313" key="19">
    <source>
        <dbReference type="Proteomes" id="UP001408356"/>
    </source>
</evidence>
<evidence type="ECO:0000256" key="1">
    <source>
        <dbReference type="ARBA" id="ARBA00004173"/>
    </source>
</evidence>
<dbReference type="Gene3D" id="1.10.132.70">
    <property type="match status" value="1"/>
</dbReference>
<keyword evidence="12" id="KW-0496">Mitochondrion</keyword>
<dbReference type="Gene3D" id="3.30.70.2630">
    <property type="match status" value="1"/>
</dbReference>
<evidence type="ECO:0000256" key="10">
    <source>
        <dbReference type="ARBA" id="ARBA00022895"/>
    </source>
</evidence>
<sequence length="1165" mass="132031">MPSSRKRKRDLSDGAAPSDQPFRKRPHYSPQTIAVESLAVQHEVLSQYFTKVVTLRTYVLSELPATSRIRRKKIASIGVQKPEIIEISAVEQSVGVLLDTVLVGLTEQAKRASDDRWEQWASFTQRGDESYVTLSDGLAGAAHSQSEIVDFVIWRLFSRSAASRKAPEHLLCDGYRKDINHDRFHGPRGNQALTIPGIFSAHPNPQVEALRQAPWPQLLKLLGECGDRIMIDLLLDCAVFASLQGGQGNYRQLSGIPLPKIPPLSEDSLVRESERRDKAPSEITFVRNRMLYARAALNARGLVHFGLRHIHVLNRAPYTQPDTQADAHSGGDEQLVAKNLVSTRRVMMYMFPRQFGLHNVFTSTVDYKETAQRLKDYTLREQEISTKFGEREPRLPKRLKGIAKDLVQKLQVSHSRCSYSKLLLHYCPISTSSQSKSSSQVRHRATKRSTQNAIVRATQQQPLHRDLPVPASNKTVQPSSIVELATPVSSVSAYCQAVIRKILPDGFLGKHRVLEHNRRMLLQRVDQFVRLRRFETMSLHEVTQGIKMTEIEWLATPQLMACKTSQTDIRKRAELFYEFLYYVFDSILIPLVRTNFYVTESNTDKYQLFFFRHDVWRYIAEPAMATLKVKLFEEVNLDDANRILGSRQLGFSQIRLLPKGITVRPIMNLRKKMSMRGDKKLLGQSINTLLRPVHTVLQLEKRLNPGKLGSAMFSVGDIYDRMKSFKPRMNSCLRRLYFAKVDVQSAFDTIPQSAIVGLLDSIPQRREYQLVKHIEVSNNSCNDFQKTAASTKFGKPRTKWISTAVKDKSALSLLDFIEKNQASRKKNTIFIEDVYKRDYETSSMLQLVAAHIQQNLVKIGKKYYRQKKGIPQGSVLSSTLCNYFYADLENQVLKFLESDDCLLLRLIDDFLLVTADEAKASRFIEVMHAGIPEYGVTVNPSKTLVNFDLVIDGVPVPKVASDPAVFPYCGTLINTSTLNIAKDRRDRFGAASIGPLSNRSIFNSLTVEYARVPGQTFHRKVLNAFRIQSHIMYFDTSLNSSVTMLSNLHGAFIETATKAWAYARCLPQSKRPAPGLVIGTLKKLTDVAFLLATSKARKVRYPGYVCDVRKTEVDWLAYSAFAEVLRRKQSNYGPVLKWLEGEINRLSSMNDVQKGRVSNVTQGCA</sequence>
<keyword evidence="10 15" id="KW-0779">Telomere</keyword>
<dbReference type="PANTHER" id="PTHR12066">
    <property type="entry name" value="TELOMERASE REVERSE TRANSCRIPTASE"/>
    <property type="match status" value="1"/>
</dbReference>
<feature type="region of interest" description="Disordered" evidence="16">
    <location>
        <begin position="1"/>
        <end position="26"/>
    </location>
</feature>
<comment type="similarity">
    <text evidence="2 15">Belongs to the reverse transcriptase family. Telomerase subfamily.</text>
</comment>
<dbReference type="EMBL" id="JARVKF010000146">
    <property type="protein sequence ID" value="KAK9421969.1"/>
    <property type="molecule type" value="Genomic_DNA"/>
</dbReference>
<dbReference type="PROSITE" id="PS50878">
    <property type="entry name" value="RT_POL"/>
    <property type="match status" value="1"/>
</dbReference>
<dbReference type="InterPro" id="IPR021891">
    <property type="entry name" value="Telomerase_RBD"/>
</dbReference>
<dbReference type="SMART" id="SM00975">
    <property type="entry name" value="Telomerase_RBD"/>
    <property type="match status" value="1"/>
</dbReference>
<evidence type="ECO:0000256" key="4">
    <source>
        <dbReference type="ARBA" id="ARBA00016182"/>
    </source>
</evidence>
<evidence type="ECO:0000259" key="17">
    <source>
        <dbReference type="PROSITE" id="PS50878"/>
    </source>
</evidence>
<keyword evidence="8 15" id="KW-0479">Metal-binding</keyword>
<organism evidence="18 19">
    <name type="scientific">Seiridium unicorne</name>
    <dbReference type="NCBI Taxonomy" id="138068"/>
    <lineage>
        <taxon>Eukaryota</taxon>
        <taxon>Fungi</taxon>
        <taxon>Dikarya</taxon>
        <taxon>Ascomycota</taxon>
        <taxon>Pezizomycotina</taxon>
        <taxon>Sordariomycetes</taxon>
        <taxon>Xylariomycetidae</taxon>
        <taxon>Amphisphaeriales</taxon>
        <taxon>Sporocadaceae</taxon>
        <taxon>Seiridium</taxon>
    </lineage>
</organism>
<evidence type="ECO:0000256" key="15">
    <source>
        <dbReference type="RuleBase" id="RU365061"/>
    </source>
</evidence>
<dbReference type="GO" id="GO:0003964">
    <property type="term" value="F:RNA-directed DNA polymerase activity"/>
    <property type="evidence" value="ECO:0007669"/>
    <property type="project" value="UniProtKB-KW"/>
</dbReference>
<dbReference type="InterPro" id="IPR049139">
    <property type="entry name" value="TERT_C"/>
</dbReference>
<feature type="compositionally biased region" description="Low complexity" evidence="16">
    <location>
        <begin position="431"/>
        <end position="440"/>
    </location>
</feature>
<keyword evidence="13 15" id="KW-0539">Nucleus</keyword>
<reference evidence="18 19" key="1">
    <citation type="journal article" date="2024" name="J. Plant Pathol.">
        <title>Sequence and assembly of the genome of Seiridium unicorne, isolate CBS 538.82, causal agent of cypress canker disease.</title>
        <authorList>
            <person name="Scali E."/>
            <person name="Rocca G.D."/>
            <person name="Danti R."/>
            <person name="Garbelotto M."/>
            <person name="Barberini S."/>
            <person name="Baroncelli R."/>
            <person name="Emiliani G."/>
        </authorList>
    </citation>
    <scope>NUCLEOTIDE SEQUENCE [LARGE SCALE GENOMIC DNA]</scope>
    <source>
        <strain evidence="18 19">BM-138-508</strain>
    </source>
</reference>
<dbReference type="PANTHER" id="PTHR12066:SF0">
    <property type="entry name" value="TELOMERASE REVERSE TRANSCRIPTASE"/>
    <property type="match status" value="1"/>
</dbReference>
<evidence type="ECO:0000256" key="12">
    <source>
        <dbReference type="ARBA" id="ARBA00023128"/>
    </source>
</evidence>
<dbReference type="EC" id="2.7.7.49" evidence="3 15"/>
<gene>
    <name evidence="18" type="ORF">SUNI508_05269</name>
</gene>
<name>A0ABR2V4X3_9PEZI</name>
<keyword evidence="19" id="KW-1185">Reference proteome</keyword>
<evidence type="ECO:0000256" key="8">
    <source>
        <dbReference type="ARBA" id="ARBA00022723"/>
    </source>
</evidence>
<dbReference type="Proteomes" id="UP001408356">
    <property type="component" value="Unassembled WGS sequence"/>
</dbReference>
<keyword evidence="5 15" id="KW-0158">Chromosome</keyword>
<evidence type="ECO:0000256" key="6">
    <source>
        <dbReference type="ARBA" id="ARBA00022679"/>
    </source>
</evidence>
<dbReference type="InterPro" id="IPR003545">
    <property type="entry name" value="Telomerase_RT"/>
</dbReference>
<evidence type="ECO:0000313" key="18">
    <source>
        <dbReference type="EMBL" id="KAK9421969.1"/>
    </source>
</evidence>
<evidence type="ECO:0000256" key="3">
    <source>
        <dbReference type="ARBA" id="ARBA00012493"/>
    </source>
</evidence>
<comment type="catalytic activity">
    <reaction evidence="14 15">
        <text>DNA(n) + a 2'-deoxyribonucleoside 5'-triphosphate = DNA(n+1) + diphosphate</text>
        <dbReference type="Rhea" id="RHEA:22508"/>
        <dbReference type="Rhea" id="RHEA-COMP:17339"/>
        <dbReference type="Rhea" id="RHEA-COMP:17340"/>
        <dbReference type="ChEBI" id="CHEBI:33019"/>
        <dbReference type="ChEBI" id="CHEBI:61560"/>
        <dbReference type="ChEBI" id="CHEBI:173112"/>
        <dbReference type="EC" id="2.7.7.49"/>
    </reaction>
</comment>
<feature type="domain" description="Reverse transcriptase" evidence="17">
    <location>
        <begin position="638"/>
        <end position="973"/>
    </location>
</feature>
<keyword evidence="9 15" id="KW-0460">Magnesium</keyword>
<evidence type="ECO:0000256" key="2">
    <source>
        <dbReference type="ARBA" id="ARBA00008001"/>
    </source>
</evidence>
<dbReference type="CDD" id="cd01648">
    <property type="entry name" value="TERT"/>
    <property type="match status" value="1"/>
</dbReference>
<dbReference type="PRINTS" id="PR01365">
    <property type="entry name" value="TELOMERASERT"/>
</dbReference>
<evidence type="ECO:0000256" key="13">
    <source>
        <dbReference type="ARBA" id="ARBA00023242"/>
    </source>
</evidence>
<evidence type="ECO:0000256" key="5">
    <source>
        <dbReference type="ARBA" id="ARBA00022454"/>
    </source>
</evidence>
<dbReference type="Gene3D" id="1.10.357.90">
    <property type="match status" value="1"/>
</dbReference>
<dbReference type="InterPro" id="IPR000477">
    <property type="entry name" value="RT_dom"/>
</dbReference>
<keyword evidence="7 15" id="KW-0548">Nucleotidyltransferase</keyword>
<dbReference type="InterPro" id="IPR043502">
    <property type="entry name" value="DNA/RNA_pol_sf"/>
</dbReference>
<proteinExistence type="inferred from homology"/>
<comment type="function">
    <text evidence="15">Telomerase is a ribonucleoprotein enzyme essential for the replication of chromosome termini in most eukaryotes. It elongates telomeres. It is a reverse transcriptase that adds simple sequence repeats to chromosome ends by copying a template sequence within the RNA component of the enzyme.</text>
</comment>